<sequence length="1334" mass="141705">MQPALALACVLIAAVACSAQVASATPAPRPYAHPPAAIEVHLAKQLQQPGDAVQANASPFSSTPLEMSVENAADGITAGAYFAIPLMIWYFQRQLSSRFPLTWVLWLFTAFIMCCGLTHLVRILMAPFWVLTSIKVVTALVSSATAAVLLRLMPDLLTYPMRMSRLEEELGLLIRRDAITQSTDKWAENFRHFVTFIHGRTSLQSTIDAAVGELARSYPKFPSVTVFLPIDTGMAAPASSRRRHPLDSSPANASSNRACRVLRCFAEHHVSASGRSVAGPFFTDYTLETSQRVANSILTQSQIVKLSTVDVAYLLGCARYSSGLAFRLRFGTRTGFIVLGASDETALHLSLAETLRYTDLLTQLQVSLDHAHQYVTRQSAETQLALAVQDRDGMEKRLAAAEAHVKEVSQFVATTSHELRTPMNAIIGFVDVLLEDPSLTADVRDTLDTVMMSSQILLNLVNTILDLAKLEHQGSLTLSSAPFSLRTCVETCVDLIAKRVEHFDLPLNYIIDPLIPDKLFGDRTRITQILANLVSNAAKFTEQGEIFVVVAREPVVFANDTKLVNRRCLDFTGPLVTGAARPAVSFEDPATMIDEIEPEVIEMLPTDFKTPQPASSSYSSAAMHSNLTNKYGSSASSSGLLSSSSMDDDNDDDVDDDIRMTRPLTGSNSANALNSSSSAKPPRGTKRVIAVTSFKTGTSVTSPLLGNKPGPPPPPPPPSTSTAAPSPVPQASASAGRKPMPPFLYFYVVDSGQGISHAGLQRLFERFIQGSDLASAPPSSTHGTGLGLAISAKLVELHAGKIWVQSAPGVGSVFGFALPVRVPYDNGPGLFTNKTPSLRGGLSNDTLVGAPGPQAPAMPIANVDAPPAVLDEVSGLFTPSPRSLLMPPAANNDLVPLSPASTLSSDGTMISPLTTHSNNSGPLAPISLNPLAVLMVAPSASATRHALASMVNAMGGSCWPHTTVIDALHSAQRLRTLAGSNAPLRMVFLVVDPFSSAAPNGHSLARRGSLTSPEMRESTPQAVAFARELAALREVAPVLSISSVRSPVVPVGCCEPEQDPEQVPMANVIVRKPVKFAALYRALVRAVTASASGWPQATGSGEPNPFSSMSGGAGSGTNNQVQNKRLTNEKSFDSPPLVGSVNAHAIASAQTIGRMSTPEGGHLQAHPSPGLGPITPAAVLAMDDPALDWQVQSVLVVDDNPINLKVAVKVISSAGHRGHISTATNGREALELLASKQYDVVFMDVSMPTMDGLEATRLLRERERTATGSAAAVHWVCAMTASALPEERSACLKAGMNDFISKPIKKDTVIRTLQSAMCQRMSARPPASGTAVVE</sequence>
<dbReference type="Gene3D" id="1.10.287.130">
    <property type="match status" value="1"/>
</dbReference>
<reference evidence="8 9" key="1">
    <citation type="submission" date="2016-07" db="EMBL/GenBank/DDBJ databases">
        <title>Pervasive Adenine N6-methylation of Active Genes in Fungi.</title>
        <authorList>
            <consortium name="DOE Joint Genome Institute"/>
            <person name="Mondo S.J."/>
            <person name="Dannebaum R.O."/>
            <person name="Kuo R.C."/>
            <person name="Labutti K."/>
            <person name="Haridas S."/>
            <person name="Kuo A."/>
            <person name="Salamov A."/>
            <person name="Ahrendt S.R."/>
            <person name="Lipzen A."/>
            <person name="Sullivan W."/>
            <person name="Andreopoulos W.B."/>
            <person name="Clum A."/>
            <person name="Lindquist E."/>
            <person name="Daum C."/>
            <person name="Ramamoorthy G.K."/>
            <person name="Gryganskyi A."/>
            <person name="Culley D."/>
            <person name="Magnuson J.K."/>
            <person name="James T.Y."/>
            <person name="O'Malley M.A."/>
            <person name="Stajich J.E."/>
            <person name="Spatafora J.W."/>
            <person name="Visel A."/>
            <person name="Grigoriev I.V."/>
        </authorList>
    </citation>
    <scope>NUCLEOTIDE SEQUENCE [LARGE SCALE GENOMIC DNA]</scope>
    <source>
        <strain evidence="8 9">PL171</strain>
    </source>
</reference>
<protein>
    <recommendedName>
        <fullName evidence="10">Histidine kinase</fullName>
    </recommendedName>
</protein>
<comment type="caution">
    <text evidence="8">The sequence shown here is derived from an EMBL/GenBank/DDBJ whole genome shotgun (WGS) entry which is preliminary data.</text>
</comment>
<keyword evidence="9" id="KW-1185">Reference proteome</keyword>
<dbReference type="InterPro" id="IPR036097">
    <property type="entry name" value="HisK_dim/P_sf"/>
</dbReference>
<dbReference type="InterPro" id="IPR005467">
    <property type="entry name" value="His_kinase_dom"/>
</dbReference>
<feature type="signal peptide" evidence="5">
    <location>
        <begin position="1"/>
        <end position="24"/>
    </location>
</feature>
<keyword evidence="4" id="KW-0472">Membrane</keyword>
<dbReference type="SUPFAM" id="SSF55874">
    <property type="entry name" value="ATPase domain of HSP90 chaperone/DNA topoisomerase II/histidine kinase"/>
    <property type="match status" value="2"/>
</dbReference>
<evidence type="ECO:0008006" key="10">
    <source>
        <dbReference type="Google" id="ProtNLM"/>
    </source>
</evidence>
<evidence type="ECO:0000256" key="5">
    <source>
        <dbReference type="SAM" id="SignalP"/>
    </source>
</evidence>
<dbReference type="Pfam" id="PF00512">
    <property type="entry name" value="HisKA"/>
    <property type="match status" value="1"/>
</dbReference>
<dbReference type="InterPro" id="IPR004358">
    <property type="entry name" value="Sig_transdc_His_kin-like_C"/>
</dbReference>
<dbReference type="Pfam" id="PF02518">
    <property type="entry name" value="HATPase_c"/>
    <property type="match status" value="1"/>
</dbReference>
<dbReference type="Proteomes" id="UP000193411">
    <property type="component" value="Unassembled WGS sequence"/>
</dbReference>
<dbReference type="PANTHER" id="PTHR45339:SF5">
    <property type="entry name" value="HISTIDINE KINASE"/>
    <property type="match status" value="1"/>
</dbReference>
<dbReference type="CDD" id="cd17546">
    <property type="entry name" value="REC_hyHK_CKI1_RcsC-like"/>
    <property type="match status" value="1"/>
</dbReference>
<dbReference type="STRING" id="765915.A0A1Y2HT03"/>
<keyword evidence="1 2" id="KW-0597">Phosphoprotein</keyword>
<evidence type="ECO:0000313" key="8">
    <source>
        <dbReference type="EMBL" id="ORZ36843.1"/>
    </source>
</evidence>
<organism evidence="8 9">
    <name type="scientific">Catenaria anguillulae PL171</name>
    <dbReference type="NCBI Taxonomy" id="765915"/>
    <lineage>
        <taxon>Eukaryota</taxon>
        <taxon>Fungi</taxon>
        <taxon>Fungi incertae sedis</taxon>
        <taxon>Blastocladiomycota</taxon>
        <taxon>Blastocladiomycetes</taxon>
        <taxon>Blastocladiales</taxon>
        <taxon>Catenariaceae</taxon>
        <taxon>Catenaria</taxon>
    </lineage>
</organism>
<dbReference type="Pfam" id="PF25487">
    <property type="entry name" value="ETR1_N"/>
    <property type="match status" value="1"/>
</dbReference>
<evidence type="ECO:0000256" key="2">
    <source>
        <dbReference type="PROSITE-ProRule" id="PRU00169"/>
    </source>
</evidence>
<evidence type="ECO:0000256" key="4">
    <source>
        <dbReference type="SAM" id="Phobius"/>
    </source>
</evidence>
<evidence type="ECO:0000259" key="6">
    <source>
        <dbReference type="PROSITE" id="PS50109"/>
    </source>
</evidence>
<dbReference type="Gene3D" id="3.40.50.2300">
    <property type="match status" value="1"/>
</dbReference>
<dbReference type="CDD" id="cd00082">
    <property type="entry name" value="HisKA"/>
    <property type="match status" value="1"/>
</dbReference>
<dbReference type="PROSITE" id="PS50109">
    <property type="entry name" value="HIS_KIN"/>
    <property type="match status" value="1"/>
</dbReference>
<name>A0A1Y2HT03_9FUNG</name>
<dbReference type="SUPFAM" id="SSF52172">
    <property type="entry name" value="CheY-like"/>
    <property type="match status" value="1"/>
</dbReference>
<keyword evidence="4" id="KW-1133">Transmembrane helix</keyword>
<dbReference type="PRINTS" id="PR00344">
    <property type="entry name" value="BCTRLSENSOR"/>
</dbReference>
<dbReference type="PROSITE" id="PS50110">
    <property type="entry name" value="RESPONSE_REGULATORY"/>
    <property type="match status" value="1"/>
</dbReference>
<feature type="chain" id="PRO_5012056361" description="Histidine kinase" evidence="5">
    <location>
        <begin position="25"/>
        <end position="1334"/>
    </location>
</feature>
<gene>
    <name evidence="8" type="ORF">BCR44DRAFT_49608</name>
</gene>
<dbReference type="EMBL" id="MCFL01000015">
    <property type="protein sequence ID" value="ORZ36843.1"/>
    <property type="molecule type" value="Genomic_DNA"/>
</dbReference>
<dbReference type="Gene3D" id="3.30.565.10">
    <property type="entry name" value="Histidine kinase-like ATPase, C-terminal domain"/>
    <property type="match status" value="2"/>
</dbReference>
<keyword evidence="5" id="KW-0732">Signal</keyword>
<feature type="transmembrane region" description="Helical" evidence="4">
    <location>
        <begin position="103"/>
        <end position="122"/>
    </location>
</feature>
<feature type="compositionally biased region" description="Low complexity" evidence="3">
    <location>
        <begin position="633"/>
        <end position="645"/>
    </location>
</feature>
<accession>A0A1Y2HT03</accession>
<feature type="compositionally biased region" description="Acidic residues" evidence="3">
    <location>
        <begin position="646"/>
        <end position="656"/>
    </location>
</feature>
<evidence type="ECO:0000313" key="9">
    <source>
        <dbReference type="Proteomes" id="UP000193411"/>
    </source>
</evidence>
<evidence type="ECO:0000259" key="7">
    <source>
        <dbReference type="PROSITE" id="PS50110"/>
    </source>
</evidence>
<dbReference type="InterPro" id="IPR003661">
    <property type="entry name" value="HisK_dim/P_dom"/>
</dbReference>
<dbReference type="SMART" id="SM00387">
    <property type="entry name" value="HATPase_c"/>
    <property type="match status" value="1"/>
</dbReference>
<keyword evidence="4" id="KW-0812">Transmembrane</keyword>
<feature type="region of interest" description="Disordered" evidence="3">
    <location>
        <begin position="698"/>
        <end position="736"/>
    </location>
</feature>
<proteinExistence type="predicted"/>
<evidence type="ECO:0000256" key="1">
    <source>
        <dbReference type="ARBA" id="ARBA00022553"/>
    </source>
</evidence>
<evidence type="ECO:0000256" key="3">
    <source>
        <dbReference type="SAM" id="MobiDB-lite"/>
    </source>
</evidence>
<dbReference type="InterPro" id="IPR011006">
    <property type="entry name" value="CheY-like_superfamily"/>
</dbReference>
<dbReference type="SMART" id="SM00448">
    <property type="entry name" value="REC"/>
    <property type="match status" value="1"/>
</dbReference>
<dbReference type="SUPFAM" id="SSF47384">
    <property type="entry name" value="Homodimeric domain of signal transducing histidine kinase"/>
    <property type="match status" value="1"/>
</dbReference>
<dbReference type="InterPro" id="IPR036890">
    <property type="entry name" value="HATPase_C_sf"/>
</dbReference>
<dbReference type="Pfam" id="PF00072">
    <property type="entry name" value="Response_reg"/>
    <property type="match status" value="1"/>
</dbReference>
<feature type="domain" description="Histidine kinase" evidence="6">
    <location>
        <begin position="414"/>
        <end position="822"/>
    </location>
</feature>
<feature type="region of interest" description="Disordered" evidence="3">
    <location>
        <begin position="1091"/>
        <end position="1121"/>
    </location>
</feature>
<dbReference type="GO" id="GO:0000155">
    <property type="term" value="F:phosphorelay sensor kinase activity"/>
    <property type="evidence" value="ECO:0007669"/>
    <property type="project" value="InterPro"/>
</dbReference>
<feature type="domain" description="Response regulatory" evidence="7">
    <location>
        <begin position="1193"/>
        <end position="1317"/>
    </location>
</feature>
<feature type="region of interest" description="Disordered" evidence="3">
    <location>
        <begin position="630"/>
        <end position="685"/>
    </location>
</feature>
<dbReference type="OrthoDB" id="60033at2759"/>
<dbReference type="SMART" id="SM00388">
    <property type="entry name" value="HisKA"/>
    <property type="match status" value="1"/>
</dbReference>
<feature type="compositionally biased region" description="Low complexity" evidence="3">
    <location>
        <begin position="720"/>
        <end position="735"/>
    </location>
</feature>
<feature type="transmembrane region" description="Helical" evidence="4">
    <location>
        <begin position="128"/>
        <end position="153"/>
    </location>
</feature>
<dbReference type="InterPro" id="IPR001789">
    <property type="entry name" value="Sig_transdc_resp-reg_receiver"/>
</dbReference>
<feature type="compositionally biased region" description="Low complexity" evidence="3">
    <location>
        <begin position="667"/>
        <end position="679"/>
    </location>
</feature>
<dbReference type="InterPro" id="IPR003594">
    <property type="entry name" value="HATPase_dom"/>
</dbReference>
<feature type="modified residue" description="4-aspartylphosphate" evidence="2">
    <location>
        <position position="1244"/>
    </location>
</feature>
<feature type="compositionally biased region" description="Pro residues" evidence="3">
    <location>
        <begin position="709"/>
        <end position="719"/>
    </location>
</feature>
<dbReference type="PANTHER" id="PTHR45339">
    <property type="entry name" value="HYBRID SIGNAL TRANSDUCTION HISTIDINE KINASE J"/>
    <property type="match status" value="1"/>
</dbReference>
<dbReference type="InterPro" id="IPR058544">
    <property type="entry name" value="ETR1_N"/>
</dbReference>